<evidence type="ECO:0000313" key="1">
    <source>
        <dbReference type="EMBL" id="MCI61256.1"/>
    </source>
</evidence>
<dbReference type="AlphaFoldDB" id="A0A392TM96"/>
<reference evidence="1 2" key="1">
    <citation type="journal article" date="2018" name="Front. Plant Sci.">
        <title>Red Clover (Trifolium pratense) and Zigzag Clover (T. medium) - A Picture of Genomic Similarities and Differences.</title>
        <authorList>
            <person name="Dluhosova J."/>
            <person name="Istvanek J."/>
            <person name="Nedelnik J."/>
            <person name="Repkova J."/>
        </authorList>
    </citation>
    <scope>NUCLEOTIDE SEQUENCE [LARGE SCALE GENOMIC DNA]</scope>
    <source>
        <strain evidence="2">cv. 10/8</strain>
        <tissue evidence="1">Leaf</tissue>
    </source>
</reference>
<accession>A0A392TM96</accession>
<dbReference type="EMBL" id="LXQA010596268">
    <property type="protein sequence ID" value="MCI61256.1"/>
    <property type="molecule type" value="Genomic_DNA"/>
</dbReference>
<feature type="non-terminal residue" evidence="1">
    <location>
        <position position="1"/>
    </location>
</feature>
<sequence length="52" mass="5601">PPRNLRACAIRGRIFVADNDDSLEKCEISLKGLEKTDVSSVTATCAGYEEAS</sequence>
<name>A0A392TM96_9FABA</name>
<protein>
    <submittedName>
        <fullName evidence="1">Uncharacterized protein</fullName>
    </submittedName>
</protein>
<comment type="caution">
    <text evidence="1">The sequence shown here is derived from an EMBL/GenBank/DDBJ whole genome shotgun (WGS) entry which is preliminary data.</text>
</comment>
<evidence type="ECO:0000313" key="2">
    <source>
        <dbReference type="Proteomes" id="UP000265520"/>
    </source>
</evidence>
<keyword evidence="2" id="KW-1185">Reference proteome</keyword>
<dbReference type="Proteomes" id="UP000265520">
    <property type="component" value="Unassembled WGS sequence"/>
</dbReference>
<proteinExistence type="predicted"/>
<organism evidence="1 2">
    <name type="scientific">Trifolium medium</name>
    <dbReference type="NCBI Taxonomy" id="97028"/>
    <lineage>
        <taxon>Eukaryota</taxon>
        <taxon>Viridiplantae</taxon>
        <taxon>Streptophyta</taxon>
        <taxon>Embryophyta</taxon>
        <taxon>Tracheophyta</taxon>
        <taxon>Spermatophyta</taxon>
        <taxon>Magnoliopsida</taxon>
        <taxon>eudicotyledons</taxon>
        <taxon>Gunneridae</taxon>
        <taxon>Pentapetalae</taxon>
        <taxon>rosids</taxon>
        <taxon>fabids</taxon>
        <taxon>Fabales</taxon>
        <taxon>Fabaceae</taxon>
        <taxon>Papilionoideae</taxon>
        <taxon>50 kb inversion clade</taxon>
        <taxon>NPAAA clade</taxon>
        <taxon>Hologalegina</taxon>
        <taxon>IRL clade</taxon>
        <taxon>Trifolieae</taxon>
        <taxon>Trifolium</taxon>
    </lineage>
</organism>